<dbReference type="Proteomes" id="UP000593566">
    <property type="component" value="Unassembled WGS sequence"/>
</dbReference>
<comment type="caution">
    <text evidence="1">The sequence shown here is derived from an EMBL/GenBank/DDBJ whole genome shotgun (WGS) entry which is preliminary data.</text>
</comment>
<reference evidence="1 2" key="1">
    <citation type="journal article" date="2020" name="Genomics">
        <title>Complete, high-quality genomes from long-read metagenomic sequencing of two wolf lichen thalli reveals enigmatic genome architecture.</title>
        <authorList>
            <person name="McKenzie S.K."/>
            <person name="Walston R.F."/>
            <person name="Allen J.L."/>
        </authorList>
    </citation>
    <scope>NUCLEOTIDE SEQUENCE [LARGE SCALE GENOMIC DNA]</scope>
    <source>
        <strain evidence="1">WasteWater1</strain>
    </source>
</reference>
<dbReference type="AlphaFoldDB" id="A0A8H6CAS5"/>
<dbReference type="GO" id="GO:0030332">
    <property type="term" value="F:cyclin binding"/>
    <property type="evidence" value="ECO:0007669"/>
    <property type="project" value="TreeGrafter"/>
</dbReference>
<dbReference type="InterPro" id="IPR019193">
    <property type="entry name" value="UBQ-conj_enz_E2-bd_prot"/>
</dbReference>
<gene>
    <name evidence="1" type="ORF">HO133_003271</name>
</gene>
<dbReference type="GO" id="GO:0061630">
    <property type="term" value="F:ubiquitin protein ligase activity"/>
    <property type="evidence" value="ECO:0007669"/>
    <property type="project" value="TreeGrafter"/>
</dbReference>
<evidence type="ECO:0000313" key="1">
    <source>
        <dbReference type="EMBL" id="KAF6220140.1"/>
    </source>
</evidence>
<proteinExistence type="predicted"/>
<protein>
    <recommendedName>
        <fullName evidence="3">Ubiquitin-conjugating enzyme E2C-binding protein</fullName>
    </recommendedName>
</protein>
<organism evidence="1 2">
    <name type="scientific">Letharia lupina</name>
    <dbReference type="NCBI Taxonomy" id="560253"/>
    <lineage>
        <taxon>Eukaryota</taxon>
        <taxon>Fungi</taxon>
        <taxon>Dikarya</taxon>
        <taxon>Ascomycota</taxon>
        <taxon>Pezizomycotina</taxon>
        <taxon>Lecanoromycetes</taxon>
        <taxon>OSLEUM clade</taxon>
        <taxon>Lecanoromycetidae</taxon>
        <taxon>Lecanorales</taxon>
        <taxon>Lecanorineae</taxon>
        <taxon>Parmeliaceae</taxon>
        <taxon>Letharia</taxon>
    </lineage>
</organism>
<dbReference type="EMBL" id="JACCJB010000017">
    <property type="protein sequence ID" value="KAF6220140.1"/>
    <property type="molecule type" value="Genomic_DNA"/>
</dbReference>
<dbReference type="GO" id="GO:0005829">
    <property type="term" value="C:cytosol"/>
    <property type="evidence" value="ECO:0007669"/>
    <property type="project" value="TreeGrafter"/>
</dbReference>
<dbReference type="GO" id="GO:0031624">
    <property type="term" value="F:ubiquitin conjugating enzyme binding"/>
    <property type="evidence" value="ECO:0007669"/>
    <property type="project" value="TreeGrafter"/>
</dbReference>
<dbReference type="GO" id="GO:0000151">
    <property type="term" value="C:ubiquitin ligase complex"/>
    <property type="evidence" value="ECO:0007669"/>
    <property type="project" value="TreeGrafter"/>
</dbReference>
<dbReference type="GO" id="GO:0005634">
    <property type="term" value="C:nucleus"/>
    <property type="evidence" value="ECO:0007669"/>
    <property type="project" value="TreeGrafter"/>
</dbReference>
<accession>A0A8H6CAS5</accession>
<keyword evidence="2" id="KW-1185">Reference proteome</keyword>
<sequence>MSSIYLYAELLLNIRRVTIFAILPSNCNAETRVWLCHDQRTLKLKHEDEEATIELPCLVVSDANLKIPPATTREISFRLFVSDAAKLPPQAKQATDCNDPWPAFKLTSETQVACGSCSTLLVNDVKVWKHLPSAGWADMMDFWHCHKPSVNISDDENAGNNKGYAAANALGPTAGIGVVDVSQLLISDIDCTGLETTDDQGLLNCVSCREIVGVKDKKDRYSLRLFKWSVTLQRSRGLDWETCSVQEIVSAQLLASIEDQAAYKFLAYTGEAEDSKPALVLWAFTPDLMYSTSAKPTQRAMKIFYRTITDSFKTLEKQRNRIEEFQLPSYALKILQASLKTSTDILPQSARTHREWTIGLLDRWSPVL</sequence>
<evidence type="ECO:0008006" key="3">
    <source>
        <dbReference type="Google" id="ProtNLM"/>
    </source>
</evidence>
<dbReference type="Pfam" id="PF09814">
    <property type="entry name" value="HECT_2"/>
    <property type="match status" value="1"/>
</dbReference>
<evidence type="ECO:0000313" key="2">
    <source>
        <dbReference type="Proteomes" id="UP000593566"/>
    </source>
</evidence>
<dbReference type="GO" id="GO:0006513">
    <property type="term" value="P:protein monoubiquitination"/>
    <property type="evidence" value="ECO:0007669"/>
    <property type="project" value="TreeGrafter"/>
</dbReference>
<dbReference type="GO" id="GO:0043161">
    <property type="term" value="P:proteasome-mediated ubiquitin-dependent protein catabolic process"/>
    <property type="evidence" value="ECO:0007669"/>
    <property type="project" value="TreeGrafter"/>
</dbReference>
<dbReference type="PANTHER" id="PTHR31531">
    <property type="entry name" value="E3 UBIQUITIN-PROTEIN LIGASE E3D FAMILY MEMBER"/>
    <property type="match status" value="1"/>
</dbReference>
<dbReference type="GeneID" id="59331682"/>
<dbReference type="GO" id="GO:0000209">
    <property type="term" value="P:protein polyubiquitination"/>
    <property type="evidence" value="ECO:0007669"/>
    <property type="project" value="TreeGrafter"/>
</dbReference>
<dbReference type="RefSeq" id="XP_037149575.1">
    <property type="nucleotide sequence ID" value="XM_037294194.1"/>
</dbReference>
<dbReference type="PANTHER" id="PTHR31531:SF2">
    <property type="entry name" value="E3 UBIQUITIN-PROTEIN LIGASE E3D"/>
    <property type="match status" value="1"/>
</dbReference>
<name>A0A8H6CAS5_9LECA</name>
<dbReference type="GO" id="GO:0051865">
    <property type="term" value="P:protein autoubiquitination"/>
    <property type="evidence" value="ECO:0007669"/>
    <property type="project" value="TreeGrafter"/>
</dbReference>